<reference evidence="3 4" key="1">
    <citation type="submission" date="2016-10" db="EMBL/GenBank/DDBJ databases">
        <authorList>
            <person name="de Groot N.N."/>
        </authorList>
    </citation>
    <scope>NUCLEOTIDE SEQUENCE [LARGE SCALE GENOMIC DNA]</scope>
    <source>
        <strain evidence="3 4">DSM 20678</strain>
    </source>
</reference>
<dbReference type="STRING" id="937334.SAMN05444406_11227"/>
<dbReference type="Proteomes" id="UP000198577">
    <property type="component" value="Unassembled WGS sequence"/>
</dbReference>
<feature type="transmembrane region" description="Helical" evidence="1">
    <location>
        <begin position="138"/>
        <end position="157"/>
    </location>
</feature>
<dbReference type="OrthoDB" id="4177129at2"/>
<feature type="transmembrane region" description="Helical" evidence="1">
    <location>
        <begin position="309"/>
        <end position="332"/>
    </location>
</feature>
<organism evidence="3 4">
    <name type="scientific">Caldicoprobacter faecalis</name>
    <dbReference type="NCBI Taxonomy" id="937334"/>
    <lineage>
        <taxon>Bacteria</taxon>
        <taxon>Bacillati</taxon>
        <taxon>Bacillota</taxon>
        <taxon>Clostridia</taxon>
        <taxon>Caldicoprobacterales</taxon>
        <taxon>Caldicoprobacteraceae</taxon>
        <taxon>Caldicoprobacter</taxon>
    </lineage>
</organism>
<dbReference type="GO" id="GO:0080120">
    <property type="term" value="P:CAAX-box protein maturation"/>
    <property type="evidence" value="ECO:0007669"/>
    <property type="project" value="UniProtKB-ARBA"/>
</dbReference>
<dbReference type="Pfam" id="PF02517">
    <property type="entry name" value="Rce1-like"/>
    <property type="match status" value="1"/>
</dbReference>
<protein>
    <recommendedName>
        <fullName evidence="2">CAAX prenyl protease 2/Lysostaphin resistance protein A-like domain-containing protein</fullName>
    </recommendedName>
</protein>
<name>A0A1I5VR46_9FIRM</name>
<evidence type="ECO:0000259" key="2">
    <source>
        <dbReference type="Pfam" id="PF02517"/>
    </source>
</evidence>
<feature type="transmembrane region" description="Helical" evidence="1">
    <location>
        <begin position="52"/>
        <end position="74"/>
    </location>
</feature>
<dbReference type="GO" id="GO:0004175">
    <property type="term" value="F:endopeptidase activity"/>
    <property type="evidence" value="ECO:0007669"/>
    <property type="project" value="UniProtKB-ARBA"/>
</dbReference>
<keyword evidence="1" id="KW-0812">Transmembrane</keyword>
<sequence length="334" mass="37035">MSLYDNEQLADGQQRWPTVLGSNYLYLVVLVLMITLSSIVSGLFNPKMNTESWLIATFLMEIAVIGVPPLIYLLASRMDIKRVARINRIRGVELLLVLGMAVFGYAIVGFINMVWYSMLNRIGNPVEPVFPPIKTGRQYIMAIMAMAVTPALVEEFLFRGVVLRGYERFGALTATVVSGVLFGLLHLNLVNLPAVIFLGIMISYVVVRTDSIFAGVLYHFTQNFLSISFLFLQEFAQRYLGEGMAVPENVKQMPPELLAAAMAVWGIIAFFCLGLFAACVTSFHRITYGKESIRGLMIHEVKGLSIKEMLPVIASGVIVIVYLCVEVVAMVMGV</sequence>
<proteinExistence type="predicted"/>
<dbReference type="EMBL" id="FOXR01000012">
    <property type="protein sequence ID" value="SFQ09757.1"/>
    <property type="molecule type" value="Genomic_DNA"/>
</dbReference>
<dbReference type="AlphaFoldDB" id="A0A1I5VR46"/>
<dbReference type="PANTHER" id="PTHR43592:SF15">
    <property type="entry name" value="CAAX AMINO TERMINAL PROTEASE FAMILY PROTEIN"/>
    <property type="match status" value="1"/>
</dbReference>
<evidence type="ECO:0000256" key="1">
    <source>
        <dbReference type="SAM" id="Phobius"/>
    </source>
</evidence>
<keyword evidence="4" id="KW-1185">Reference proteome</keyword>
<keyword evidence="1" id="KW-0472">Membrane</keyword>
<gene>
    <name evidence="3" type="ORF">SAMN05444406_11227</name>
</gene>
<feature type="transmembrane region" description="Helical" evidence="1">
    <location>
        <begin position="224"/>
        <end position="240"/>
    </location>
</feature>
<accession>A0A1I5VR46</accession>
<dbReference type="PANTHER" id="PTHR43592">
    <property type="entry name" value="CAAX AMINO TERMINAL PROTEASE"/>
    <property type="match status" value="1"/>
</dbReference>
<feature type="transmembrane region" description="Helical" evidence="1">
    <location>
        <begin position="169"/>
        <end position="189"/>
    </location>
</feature>
<evidence type="ECO:0000313" key="3">
    <source>
        <dbReference type="EMBL" id="SFQ09757.1"/>
    </source>
</evidence>
<evidence type="ECO:0000313" key="4">
    <source>
        <dbReference type="Proteomes" id="UP000198577"/>
    </source>
</evidence>
<feature type="transmembrane region" description="Helical" evidence="1">
    <location>
        <begin position="24"/>
        <end position="46"/>
    </location>
</feature>
<feature type="domain" description="CAAX prenyl protease 2/Lysostaphin resistance protein A-like" evidence="2">
    <location>
        <begin position="139"/>
        <end position="225"/>
    </location>
</feature>
<dbReference type="InterPro" id="IPR003675">
    <property type="entry name" value="Rce1/LyrA-like_dom"/>
</dbReference>
<dbReference type="RefSeq" id="WP_025748085.1">
    <property type="nucleotide sequence ID" value="NZ_FOXR01000012.1"/>
</dbReference>
<keyword evidence="1" id="KW-1133">Transmembrane helix</keyword>
<feature type="transmembrane region" description="Helical" evidence="1">
    <location>
        <begin position="94"/>
        <end position="118"/>
    </location>
</feature>
<feature type="transmembrane region" description="Helical" evidence="1">
    <location>
        <begin position="195"/>
        <end position="217"/>
    </location>
</feature>
<feature type="transmembrane region" description="Helical" evidence="1">
    <location>
        <begin position="260"/>
        <end position="288"/>
    </location>
</feature>